<evidence type="ECO:0000259" key="1">
    <source>
        <dbReference type="Pfam" id="PF01408"/>
    </source>
</evidence>
<dbReference type="EMBL" id="JBHSRI010000009">
    <property type="protein sequence ID" value="MFC6039398.1"/>
    <property type="molecule type" value="Genomic_DNA"/>
</dbReference>
<evidence type="ECO:0000313" key="4">
    <source>
        <dbReference type="Proteomes" id="UP001596170"/>
    </source>
</evidence>
<sequence>MVRMGVVGTNMITEKLLEAAHAVDDFELTAVYSRTIEQAETFASNYGVTKLFTNLEEMAVSEEIDAVYIASPNSFHAEQAILFLQNGKHVLCEKPLAANSIEVTKMIQAAKDHNVLLMEAMKSTLLPGFKVIQDNLHKIGPIRRYFASYCQYSSRYDKYKEGIVLNAFNPKFANGALMDLGVYCLYPLITLFGEPNEVKATGIMLESGVDGEGSVVLSYDDKDAVVMYSKISNSSLPSEIQGENGSLMIDKISSPEKVEIHYNDGTREQLTIDQSHPAMYYEVKEFIDLINQGKMESDINSFANSHTTMLVVDRIRAEIGLKYPSDEKLI</sequence>
<dbReference type="PANTHER" id="PTHR43054">
    <property type="match status" value="1"/>
</dbReference>
<evidence type="ECO:0000259" key="2">
    <source>
        <dbReference type="Pfam" id="PF22725"/>
    </source>
</evidence>
<feature type="domain" description="GFO/IDH/MocA-like oxidoreductase" evidence="2">
    <location>
        <begin position="138"/>
        <end position="247"/>
    </location>
</feature>
<dbReference type="Gene3D" id="3.30.360.10">
    <property type="entry name" value="Dihydrodipicolinate Reductase, domain 2"/>
    <property type="match status" value="1"/>
</dbReference>
<dbReference type="InterPro" id="IPR000683">
    <property type="entry name" value="Gfo/Idh/MocA-like_OxRdtase_N"/>
</dbReference>
<feature type="domain" description="Gfo/Idh/MocA-like oxidoreductase N-terminal" evidence="1">
    <location>
        <begin position="2"/>
        <end position="119"/>
    </location>
</feature>
<reference evidence="4" key="1">
    <citation type="journal article" date="2019" name="Int. J. Syst. Evol. Microbiol.">
        <title>The Global Catalogue of Microorganisms (GCM) 10K type strain sequencing project: providing services to taxonomists for standard genome sequencing and annotation.</title>
        <authorList>
            <consortium name="The Broad Institute Genomics Platform"/>
            <consortium name="The Broad Institute Genome Sequencing Center for Infectious Disease"/>
            <person name="Wu L."/>
            <person name="Ma J."/>
        </authorList>
    </citation>
    <scope>NUCLEOTIDE SEQUENCE [LARGE SCALE GENOMIC DNA]</scope>
    <source>
        <strain evidence="4">CCUG 54527</strain>
    </source>
</reference>
<dbReference type="InterPro" id="IPR036291">
    <property type="entry name" value="NAD(P)-bd_dom_sf"/>
</dbReference>
<dbReference type="Proteomes" id="UP001596170">
    <property type="component" value="Unassembled WGS sequence"/>
</dbReference>
<comment type="caution">
    <text evidence="3">The sequence shown here is derived from an EMBL/GenBank/DDBJ whole genome shotgun (WGS) entry which is preliminary data.</text>
</comment>
<proteinExistence type="predicted"/>
<gene>
    <name evidence="3" type="ORF">ACFPYN_08175</name>
</gene>
<protein>
    <submittedName>
        <fullName evidence="3">Gfo/Idh/MocA family protein</fullName>
    </submittedName>
</protein>
<name>A0ABW1L7P3_9BACL</name>
<organism evidence="3 4">
    <name type="scientific">Paenisporosarcina macmurdoensis</name>
    <dbReference type="NCBI Taxonomy" id="212659"/>
    <lineage>
        <taxon>Bacteria</taxon>
        <taxon>Bacillati</taxon>
        <taxon>Bacillota</taxon>
        <taxon>Bacilli</taxon>
        <taxon>Bacillales</taxon>
        <taxon>Caryophanaceae</taxon>
        <taxon>Paenisporosarcina</taxon>
    </lineage>
</organism>
<accession>A0ABW1L7P3</accession>
<dbReference type="Pfam" id="PF01408">
    <property type="entry name" value="GFO_IDH_MocA"/>
    <property type="match status" value="1"/>
</dbReference>
<dbReference type="Pfam" id="PF22725">
    <property type="entry name" value="GFO_IDH_MocA_C3"/>
    <property type="match status" value="1"/>
</dbReference>
<keyword evidence="4" id="KW-1185">Reference proteome</keyword>
<dbReference type="InterPro" id="IPR055170">
    <property type="entry name" value="GFO_IDH_MocA-like_dom"/>
</dbReference>
<dbReference type="Gene3D" id="3.40.50.720">
    <property type="entry name" value="NAD(P)-binding Rossmann-like Domain"/>
    <property type="match status" value="1"/>
</dbReference>
<dbReference type="SUPFAM" id="SSF51735">
    <property type="entry name" value="NAD(P)-binding Rossmann-fold domains"/>
    <property type="match status" value="1"/>
</dbReference>
<evidence type="ECO:0000313" key="3">
    <source>
        <dbReference type="EMBL" id="MFC6039398.1"/>
    </source>
</evidence>
<dbReference type="RefSeq" id="WP_377733474.1">
    <property type="nucleotide sequence ID" value="NZ_JBHSRI010000009.1"/>
</dbReference>
<dbReference type="SUPFAM" id="SSF55347">
    <property type="entry name" value="Glyceraldehyde-3-phosphate dehydrogenase-like, C-terminal domain"/>
    <property type="match status" value="1"/>
</dbReference>
<dbReference type="PANTHER" id="PTHR43054:SF1">
    <property type="entry name" value="SCYLLO-INOSITOL 2-DEHYDROGENASE (NADP(+)) IOLU"/>
    <property type="match status" value="1"/>
</dbReference>